<accession>A0ABR9MUM7</accession>
<proteinExistence type="predicted"/>
<dbReference type="Proteomes" id="UP000625527">
    <property type="component" value="Unassembled WGS sequence"/>
</dbReference>
<protein>
    <submittedName>
        <fullName evidence="3">Uncharacterized protein</fullName>
    </submittedName>
</protein>
<evidence type="ECO:0000313" key="4">
    <source>
        <dbReference type="Proteomes" id="UP000625527"/>
    </source>
</evidence>
<reference evidence="3 4" key="1">
    <citation type="submission" date="2020-10" db="EMBL/GenBank/DDBJ databases">
        <title>Myceligenerans pegani sp. nov., an endophytic actinomycete isolated from Peganum harmala L. in Xinjiang, China.</title>
        <authorList>
            <person name="Xin L."/>
        </authorList>
    </citation>
    <scope>NUCLEOTIDE SEQUENCE [LARGE SCALE GENOMIC DNA]</scope>
    <source>
        <strain evidence="3 4">TRM65318</strain>
    </source>
</reference>
<feature type="region of interest" description="Disordered" evidence="1">
    <location>
        <begin position="182"/>
        <end position="202"/>
    </location>
</feature>
<evidence type="ECO:0000256" key="2">
    <source>
        <dbReference type="SAM" id="Phobius"/>
    </source>
</evidence>
<comment type="caution">
    <text evidence="3">The sequence shown here is derived from an EMBL/GenBank/DDBJ whole genome shotgun (WGS) entry which is preliminary data.</text>
</comment>
<organism evidence="3 4">
    <name type="scientific">Myceligenerans pegani</name>
    <dbReference type="NCBI Taxonomy" id="2776917"/>
    <lineage>
        <taxon>Bacteria</taxon>
        <taxon>Bacillati</taxon>
        <taxon>Actinomycetota</taxon>
        <taxon>Actinomycetes</taxon>
        <taxon>Micrococcales</taxon>
        <taxon>Promicromonosporaceae</taxon>
        <taxon>Myceligenerans</taxon>
    </lineage>
</organism>
<evidence type="ECO:0000256" key="1">
    <source>
        <dbReference type="SAM" id="MobiDB-lite"/>
    </source>
</evidence>
<name>A0ABR9MUM7_9MICO</name>
<keyword evidence="2" id="KW-0812">Transmembrane</keyword>
<keyword evidence="4" id="KW-1185">Reference proteome</keyword>
<gene>
    <name evidence="3" type="ORF">IHE71_05005</name>
</gene>
<evidence type="ECO:0000313" key="3">
    <source>
        <dbReference type="EMBL" id="MBE1875072.1"/>
    </source>
</evidence>
<dbReference type="RefSeq" id="WP_192861654.1">
    <property type="nucleotide sequence ID" value="NZ_JADAQT010000057.1"/>
</dbReference>
<dbReference type="EMBL" id="JADAQT010000057">
    <property type="protein sequence ID" value="MBE1875072.1"/>
    <property type="molecule type" value="Genomic_DNA"/>
</dbReference>
<feature type="transmembrane region" description="Helical" evidence="2">
    <location>
        <begin position="21"/>
        <end position="46"/>
    </location>
</feature>
<keyword evidence="2" id="KW-1133">Transmembrane helix</keyword>
<keyword evidence="2" id="KW-0472">Membrane</keyword>
<sequence length="302" mass="32072">MDRTPRKPDPPSAGRSRGRTTGLVIAWTLAVVIVVPVVAVVGYGIYLATPQNGDRIAEREAADTAAVIADEAVVPLHNSNGVLHAEQIAESVFLEQPDPRLADERNADVTVEVLGWDGTTNEADGARVDVRIEVVVHGGSAGALFTRDRSAGHAVRCYRLTVGYYEYDEAAGLAPIDCPAPGSSGEFSTAPDPAAPWKVESASSPKNEKRLLGLLSEAGPDSNEASVLAALEEAFPDHTVAVRREGDELAASVMGPGHRDCLVGVRVGDDEPFRYTDFPRVQLEIGELGCVPGLYWSNVTAH</sequence>